<reference evidence="2 3" key="1">
    <citation type="submission" date="2023-03" db="EMBL/GenBank/DDBJ databases">
        <title>Genome insight into feeding habits of ladybird beetles.</title>
        <authorList>
            <person name="Li H.-S."/>
            <person name="Huang Y.-H."/>
            <person name="Pang H."/>
        </authorList>
    </citation>
    <scope>NUCLEOTIDE SEQUENCE [LARGE SCALE GENOMIC DNA]</scope>
    <source>
        <strain evidence="2">SYSU_2023b</strain>
        <tissue evidence="2">Whole body</tissue>
    </source>
</reference>
<evidence type="ECO:0000313" key="2">
    <source>
        <dbReference type="EMBL" id="KAK9876407.1"/>
    </source>
</evidence>
<name>A0AAW1U814_9CUCU</name>
<gene>
    <name evidence="2" type="ORF">WA026_012718</name>
</gene>
<proteinExistence type="predicted"/>
<feature type="coiled-coil region" evidence="1">
    <location>
        <begin position="68"/>
        <end position="209"/>
    </location>
</feature>
<evidence type="ECO:0000313" key="3">
    <source>
        <dbReference type="Proteomes" id="UP001431783"/>
    </source>
</evidence>
<comment type="caution">
    <text evidence="2">The sequence shown here is derived from an EMBL/GenBank/DDBJ whole genome shotgun (WGS) entry which is preliminary data.</text>
</comment>
<evidence type="ECO:0008006" key="4">
    <source>
        <dbReference type="Google" id="ProtNLM"/>
    </source>
</evidence>
<organism evidence="2 3">
    <name type="scientific">Henosepilachna vigintioctopunctata</name>
    <dbReference type="NCBI Taxonomy" id="420089"/>
    <lineage>
        <taxon>Eukaryota</taxon>
        <taxon>Metazoa</taxon>
        <taxon>Ecdysozoa</taxon>
        <taxon>Arthropoda</taxon>
        <taxon>Hexapoda</taxon>
        <taxon>Insecta</taxon>
        <taxon>Pterygota</taxon>
        <taxon>Neoptera</taxon>
        <taxon>Endopterygota</taxon>
        <taxon>Coleoptera</taxon>
        <taxon>Polyphaga</taxon>
        <taxon>Cucujiformia</taxon>
        <taxon>Coccinelloidea</taxon>
        <taxon>Coccinellidae</taxon>
        <taxon>Epilachninae</taxon>
        <taxon>Epilachnini</taxon>
        <taxon>Henosepilachna</taxon>
    </lineage>
</organism>
<keyword evidence="3" id="KW-1185">Reference proteome</keyword>
<sequence length="250" mass="29796">MKCVKCQREGDKYVLFKCDSCGCSQCKECGNYTASEEKCFPLSKRKVIILCNKCQEETKTPVDIMQKNRSLRREVETLKENLILQKNQEEKFKETKDILDELKKSNEEKQNHITELEYKIQSYKTNLNEYIKLVDHQIEIQELNRKMENVTEILERSKSENKKIQINEIKLKEDYKILLEEYKKKTEEIENLKTQNELLQKQIQFSSNETLGKSMQNENIEMQYSQNADTLEKIENSAMNKELHKYLQKL</sequence>
<protein>
    <recommendedName>
        <fullName evidence="4">B box-type domain-containing protein</fullName>
    </recommendedName>
</protein>
<dbReference type="AlphaFoldDB" id="A0AAW1U814"/>
<evidence type="ECO:0000256" key="1">
    <source>
        <dbReference type="SAM" id="Coils"/>
    </source>
</evidence>
<accession>A0AAW1U814</accession>
<dbReference type="EMBL" id="JARQZJ010000036">
    <property type="protein sequence ID" value="KAK9876407.1"/>
    <property type="molecule type" value="Genomic_DNA"/>
</dbReference>
<dbReference type="Proteomes" id="UP001431783">
    <property type="component" value="Unassembled WGS sequence"/>
</dbReference>
<keyword evidence="1" id="KW-0175">Coiled coil</keyword>